<comment type="caution">
    <text evidence="4">The sequence shown here is derived from an EMBL/GenBank/DDBJ whole genome shotgun (WGS) entry which is preliminary data.</text>
</comment>
<evidence type="ECO:0000256" key="1">
    <source>
        <dbReference type="ARBA" id="ARBA00022741"/>
    </source>
</evidence>
<dbReference type="GO" id="GO:0009898">
    <property type="term" value="C:cytoplasmic side of plasma membrane"/>
    <property type="evidence" value="ECO:0007669"/>
    <property type="project" value="TreeGrafter"/>
</dbReference>
<dbReference type="eggNOG" id="COG4963">
    <property type="taxonomic scope" value="Bacteria"/>
</dbReference>
<dbReference type="STRING" id="1280947.HY30_06620"/>
<keyword evidence="2" id="KW-0067">ATP-binding</keyword>
<dbReference type="PATRIC" id="fig|1280947.3.peg.2674"/>
<evidence type="ECO:0000313" key="5">
    <source>
        <dbReference type="Proteomes" id="UP000027190"/>
    </source>
</evidence>
<dbReference type="InterPro" id="IPR025669">
    <property type="entry name" value="AAA_dom"/>
</dbReference>
<dbReference type="EMBL" id="AWFG01000041">
    <property type="protein sequence ID" value="KCZ56787.1"/>
    <property type="molecule type" value="Genomic_DNA"/>
</dbReference>
<dbReference type="Gene3D" id="3.40.50.2300">
    <property type="match status" value="1"/>
</dbReference>
<evidence type="ECO:0000259" key="3">
    <source>
        <dbReference type="Pfam" id="PF13614"/>
    </source>
</evidence>
<keyword evidence="5" id="KW-1185">Reference proteome</keyword>
<gene>
    <name evidence="4" type="ORF">HY30_06620</name>
</gene>
<dbReference type="Pfam" id="PF13614">
    <property type="entry name" value="AAA_31"/>
    <property type="match status" value="1"/>
</dbReference>
<dbReference type="PANTHER" id="PTHR43384">
    <property type="entry name" value="SEPTUM SITE-DETERMINING PROTEIN MIND HOMOLOG, CHLOROPLASTIC-RELATED"/>
    <property type="match status" value="1"/>
</dbReference>
<dbReference type="AlphaFoldDB" id="A0A062UEP2"/>
<sequence>MSKEKALFEDEFDADFDDVFAEDQGIDALDAPANDAFDSFMSSDDLLAAPEQKPVLSDQPIFTMPDFNGGDAPLPAISIKVFYEREETRMMMDVCARDRRMGRATLEAIPGGIPAAIAYMQQNPTPNLLMIESSANAQQILGEIDSLAEHCDENVQVMVVGVVNDIKLYRQLVARGVSEYLVPPFEPIQIIRSISSLFVDPDRPFVGKQISVIGAKGGVGASTIAHNLAWALAENTRVNTTLVDLDLSFGTTALDFNQETPQTIADALLAPERADDAVIERLLAKATDRLSLFTAPASINQIMDIPDEAFTTVIESVRRNVPYMVLDLPHTWSRWVQRTLVASDEVIIVCQPDLASLRNGKNFIDQLKGQRPNDNPPRLVINMSGVPKRPEIPIKDFAAAIGVEPEIILPFEPELFGTAANNGQMISETDAASRSSMAIDHLATVLTGRVVAKPAKSFLNKLLGK</sequence>
<dbReference type="InterPro" id="IPR027417">
    <property type="entry name" value="P-loop_NTPase"/>
</dbReference>
<dbReference type="SUPFAM" id="SSF52540">
    <property type="entry name" value="P-loop containing nucleoside triphosphate hydrolases"/>
    <property type="match status" value="1"/>
</dbReference>
<accession>A0A062UEP2</accession>
<reference evidence="4 5" key="1">
    <citation type="journal article" date="2014" name="Antonie Van Leeuwenhoek">
        <title>Hyphomonas beringensis sp. nov. and Hyphomonas chukchiensis sp. nov., isolated from surface seawater of the Bering Sea and Chukchi Sea.</title>
        <authorList>
            <person name="Li C."/>
            <person name="Lai Q."/>
            <person name="Li G."/>
            <person name="Dong C."/>
            <person name="Wang J."/>
            <person name="Liao Y."/>
            <person name="Shao Z."/>
        </authorList>
    </citation>
    <scope>NUCLEOTIDE SEQUENCE [LARGE SCALE GENOMIC DNA]</scope>
    <source>
        <strain evidence="4 5">BH-BN04-4</strain>
    </source>
</reference>
<evidence type="ECO:0000256" key="2">
    <source>
        <dbReference type="ARBA" id="ARBA00022840"/>
    </source>
</evidence>
<dbReference type="GO" id="GO:0005829">
    <property type="term" value="C:cytosol"/>
    <property type="evidence" value="ECO:0007669"/>
    <property type="project" value="TreeGrafter"/>
</dbReference>
<feature type="domain" description="AAA" evidence="3">
    <location>
        <begin position="208"/>
        <end position="367"/>
    </location>
</feature>
<dbReference type="GO" id="GO:0016887">
    <property type="term" value="F:ATP hydrolysis activity"/>
    <property type="evidence" value="ECO:0007669"/>
    <property type="project" value="TreeGrafter"/>
</dbReference>
<protein>
    <recommendedName>
        <fullName evidence="3">AAA domain-containing protein</fullName>
    </recommendedName>
</protein>
<keyword evidence="1" id="KW-0547">Nucleotide-binding</keyword>
<dbReference type="InterPro" id="IPR050625">
    <property type="entry name" value="ParA/MinD_ATPase"/>
</dbReference>
<organism evidence="4 5">
    <name type="scientific">Hyphomonas chukchiensis</name>
    <dbReference type="NCBI Taxonomy" id="1280947"/>
    <lineage>
        <taxon>Bacteria</taxon>
        <taxon>Pseudomonadati</taxon>
        <taxon>Pseudomonadota</taxon>
        <taxon>Alphaproteobacteria</taxon>
        <taxon>Hyphomonadales</taxon>
        <taxon>Hyphomonadaceae</taxon>
        <taxon>Hyphomonas</taxon>
    </lineage>
</organism>
<evidence type="ECO:0000313" key="4">
    <source>
        <dbReference type="EMBL" id="KCZ56787.1"/>
    </source>
</evidence>
<name>A0A062UEP2_9PROT</name>
<dbReference type="Gene3D" id="3.40.50.300">
    <property type="entry name" value="P-loop containing nucleotide triphosphate hydrolases"/>
    <property type="match status" value="1"/>
</dbReference>
<dbReference type="RefSeq" id="WP_034741395.1">
    <property type="nucleotide sequence ID" value="NZ_AWFG01000041.1"/>
</dbReference>
<dbReference type="GO" id="GO:0005524">
    <property type="term" value="F:ATP binding"/>
    <property type="evidence" value="ECO:0007669"/>
    <property type="project" value="UniProtKB-KW"/>
</dbReference>
<dbReference type="OrthoDB" id="8281972at2"/>
<dbReference type="Proteomes" id="UP000027190">
    <property type="component" value="Unassembled WGS sequence"/>
</dbReference>
<dbReference type="GO" id="GO:0051782">
    <property type="term" value="P:negative regulation of cell division"/>
    <property type="evidence" value="ECO:0007669"/>
    <property type="project" value="TreeGrafter"/>
</dbReference>
<dbReference type="PANTHER" id="PTHR43384:SF6">
    <property type="entry name" value="SEPTUM SITE-DETERMINING PROTEIN MIND HOMOLOG, CHLOROPLASTIC"/>
    <property type="match status" value="1"/>
</dbReference>
<proteinExistence type="predicted"/>